<dbReference type="SUPFAM" id="SSF56801">
    <property type="entry name" value="Acetyl-CoA synthetase-like"/>
    <property type="match status" value="1"/>
</dbReference>
<dbReference type="InterPro" id="IPR053158">
    <property type="entry name" value="CapK_Type1_Caps_Biosynth"/>
</dbReference>
<dbReference type="GO" id="GO:0047475">
    <property type="term" value="F:phenylacetate-CoA ligase activity"/>
    <property type="evidence" value="ECO:0007669"/>
    <property type="project" value="UniProtKB-EC"/>
</dbReference>
<evidence type="ECO:0000313" key="2">
    <source>
        <dbReference type="Proteomes" id="UP000316598"/>
    </source>
</evidence>
<keyword evidence="2" id="KW-1185">Reference proteome</keyword>
<dbReference type="PANTHER" id="PTHR36932">
    <property type="entry name" value="CAPSULAR POLYSACCHARIDE BIOSYNTHESIS PROTEIN"/>
    <property type="match status" value="1"/>
</dbReference>
<protein>
    <submittedName>
        <fullName evidence="1">Phenylacetate-coenzyme A ligase</fullName>
        <ecNumber evidence="1">6.2.1.30</ecNumber>
    </submittedName>
</protein>
<dbReference type="EMBL" id="SJPI01000001">
    <property type="protein sequence ID" value="TWT54664.1"/>
    <property type="molecule type" value="Genomic_DNA"/>
</dbReference>
<sequence length="507" mass="56927">MSKSSHRHFTNLITVSRCFVVRACLSFGCLLTRSDCVQTAVPPKDASEVAVRRFRALIKQARTKVPFYASRLGNIPTKDEGAINRDGLSLFDCLTQFPLTTKDDVETNFPDRITDGSDSSDWRLMSTRGTAQRLITVQGFAKRDAVRAAQLRSLRLSGGYQPGMPMVEIPPEICDVVCGDEGERDEGVLSQAWEMFRNRRLLDAKSVRELRGLVERHWILNRKMYPGFGRFGSHPPNHVLDEYVKRLRRDRPYVLKALATYLVAIAKHIRDNNVQPLSIPVIKTMGSRVTPSQRAVLEQSFGGTYWDDYGSAEFGSIACECDQHDGLHVFDDLFFVEVVDAEGKRMPDGKLGWIVVTDLVNTTMPLIRYKIGDVGTMTAETCQCGRTAPRIKVKGRAFDTIVDGQSRWRTTDDIVDFLEDFPGVDSGQLTAIGNQRYELTVVEDPKQTLDQPKLCDEFSSWIGQDAKIELRVASTLQPESGGKFRYVRGDLDQQRAEQIVSSGFSPP</sequence>
<name>A0A5C5WUN6_9BACT</name>
<comment type="caution">
    <text evidence="1">The sequence shown here is derived from an EMBL/GenBank/DDBJ whole genome shotgun (WGS) entry which is preliminary data.</text>
</comment>
<dbReference type="Gene3D" id="3.40.50.12780">
    <property type="entry name" value="N-terminal domain of ligase-like"/>
    <property type="match status" value="2"/>
</dbReference>
<dbReference type="AlphaFoldDB" id="A0A5C5WUN6"/>
<proteinExistence type="predicted"/>
<gene>
    <name evidence="1" type="ORF">Pla22_23140</name>
</gene>
<dbReference type="PANTHER" id="PTHR36932:SF1">
    <property type="entry name" value="CAPSULAR POLYSACCHARIDE BIOSYNTHESIS PROTEIN"/>
    <property type="match status" value="1"/>
</dbReference>
<accession>A0A5C5WUN6</accession>
<evidence type="ECO:0000313" key="1">
    <source>
        <dbReference type="EMBL" id="TWT54664.1"/>
    </source>
</evidence>
<keyword evidence="1" id="KW-0436">Ligase</keyword>
<reference evidence="1 2" key="1">
    <citation type="submission" date="2019-02" db="EMBL/GenBank/DDBJ databases">
        <title>Deep-cultivation of Planctomycetes and their phenomic and genomic characterization uncovers novel biology.</title>
        <authorList>
            <person name="Wiegand S."/>
            <person name="Jogler M."/>
            <person name="Boedeker C."/>
            <person name="Pinto D."/>
            <person name="Vollmers J."/>
            <person name="Rivas-Marin E."/>
            <person name="Kohn T."/>
            <person name="Peeters S.H."/>
            <person name="Heuer A."/>
            <person name="Rast P."/>
            <person name="Oberbeckmann S."/>
            <person name="Bunk B."/>
            <person name="Jeske O."/>
            <person name="Meyerdierks A."/>
            <person name="Storesund J.E."/>
            <person name="Kallscheuer N."/>
            <person name="Luecker S."/>
            <person name="Lage O.M."/>
            <person name="Pohl T."/>
            <person name="Merkel B.J."/>
            <person name="Hornburger P."/>
            <person name="Mueller R.-W."/>
            <person name="Bruemmer F."/>
            <person name="Labrenz M."/>
            <person name="Spormann A.M."/>
            <person name="Op Den Camp H."/>
            <person name="Overmann J."/>
            <person name="Amann R."/>
            <person name="Jetten M.S.M."/>
            <person name="Mascher T."/>
            <person name="Medema M.H."/>
            <person name="Devos D.P."/>
            <person name="Kaster A.-K."/>
            <person name="Ovreas L."/>
            <person name="Rohde M."/>
            <person name="Galperin M.Y."/>
            <person name="Jogler C."/>
        </authorList>
    </citation>
    <scope>NUCLEOTIDE SEQUENCE [LARGE SCALE GENOMIC DNA]</scope>
    <source>
        <strain evidence="1 2">Pla22</strain>
    </source>
</reference>
<dbReference type="InterPro" id="IPR042099">
    <property type="entry name" value="ANL_N_sf"/>
</dbReference>
<dbReference type="Proteomes" id="UP000316598">
    <property type="component" value="Unassembled WGS sequence"/>
</dbReference>
<dbReference type="EC" id="6.2.1.30" evidence="1"/>
<organism evidence="1 2">
    <name type="scientific">Rubripirellula amarantea</name>
    <dbReference type="NCBI Taxonomy" id="2527999"/>
    <lineage>
        <taxon>Bacteria</taxon>
        <taxon>Pseudomonadati</taxon>
        <taxon>Planctomycetota</taxon>
        <taxon>Planctomycetia</taxon>
        <taxon>Pirellulales</taxon>
        <taxon>Pirellulaceae</taxon>
        <taxon>Rubripirellula</taxon>
    </lineage>
</organism>